<dbReference type="InterPro" id="IPR003313">
    <property type="entry name" value="AraC-bd"/>
</dbReference>
<dbReference type="RefSeq" id="WP_153790141.1">
    <property type="nucleotide sequence ID" value="NZ_CP045915.1"/>
</dbReference>
<accession>A0A5Q2TFT4</accession>
<keyword evidence="1" id="KW-0805">Transcription regulation</keyword>
<dbReference type="Proteomes" id="UP000339690">
    <property type="component" value="Chromosome"/>
</dbReference>
<dbReference type="GO" id="GO:0043565">
    <property type="term" value="F:sequence-specific DNA binding"/>
    <property type="evidence" value="ECO:0007669"/>
    <property type="project" value="InterPro"/>
</dbReference>
<dbReference type="PANTHER" id="PTHR43280:SF28">
    <property type="entry name" value="HTH-TYPE TRANSCRIPTIONAL ACTIVATOR RHAS"/>
    <property type="match status" value="1"/>
</dbReference>
<dbReference type="InterPro" id="IPR037923">
    <property type="entry name" value="HTH-like"/>
</dbReference>
<proteinExistence type="predicted"/>
<protein>
    <submittedName>
        <fullName evidence="5">Helix-turn-helix domain-containing protein</fullName>
    </submittedName>
</protein>
<dbReference type="PROSITE" id="PS01124">
    <property type="entry name" value="HTH_ARAC_FAMILY_2"/>
    <property type="match status" value="1"/>
</dbReference>
<dbReference type="AlphaFoldDB" id="A0A5Q2TFT4"/>
<evidence type="ECO:0000259" key="4">
    <source>
        <dbReference type="PROSITE" id="PS01124"/>
    </source>
</evidence>
<dbReference type="Pfam" id="PF02311">
    <property type="entry name" value="AraC_binding"/>
    <property type="match status" value="1"/>
</dbReference>
<evidence type="ECO:0000256" key="2">
    <source>
        <dbReference type="ARBA" id="ARBA00023125"/>
    </source>
</evidence>
<keyword evidence="3" id="KW-0804">Transcription</keyword>
<dbReference type="EMBL" id="CP045915">
    <property type="protein sequence ID" value="QGH32991.1"/>
    <property type="molecule type" value="Genomic_DNA"/>
</dbReference>
<keyword evidence="2" id="KW-0238">DNA-binding</keyword>
<sequence length="285" mass="34082">MKNWYTDASLDWSPESIRSIVTPTPFAKNYFLYIQEVGHIIAKVSYFTERENVNSYLIVYTKKGKGTLLYEDKTYYLEENDLFFIDCRNYQFYKTVGDNDWDLYFLHFDGAQSQHFYQLFHSNGVILRGADNQMVGLYQQLIDTSNQHNSQSELLIHKYITDLLTEILLASSSLQITYIPNIIQEIRDYIEEHYQQKITLDILAQLFPISKYHLSRQFKQYIGMTPYHLQLSIRLNHAKNFLKYSNITIEEIAYYVGFDETSHFIRIFKNQEKVTPLVFRKMWWH</sequence>
<evidence type="ECO:0000256" key="3">
    <source>
        <dbReference type="ARBA" id="ARBA00023163"/>
    </source>
</evidence>
<organism evidence="5 6">
    <name type="scientific">Gracilibacillus salitolerans</name>
    <dbReference type="NCBI Taxonomy" id="2663022"/>
    <lineage>
        <taxon>Bacteria</taxon>
        <taxon>Bacillati</taxon>
        <taxon>Bacillota</taxon>
        <taxon>Bacilli</taxon>
        <taxon>Bacillales</taxon>
        <taxon>Bacillaceae</taxon>
        <taxon>Gracilibacillus</taxon>
    </lineage>
</organism>
<dbReference type="GO" id="GO:0003700">
    <property type="term" value="F:DNA-binding transcription factor activity"/>
    <property type="evidence" value="ECO:0007669"/>
    <property type="project" value="InterPro"/>
</dbReference>
<dbReference type="PROSITE" id="PS00041">
    <property type="entry name" value="HTH_ARAC_FAMILY_1"/>
    <property type="match status" value="1"/>
</dbReference>
<dbReference type="Pfam" id="PF12833">
    <property type="entry name" value="HTH_18"/>
    <property type="match status" value="1"/>
</dbReference>
<dbReference type="SMART" id="SM00342">
    <property type="entry name" value="HTH_ARAC"/>
    <property type="match status" value="1"/>
</dbReference>
<dbReference type="KEGG" id="grc:GI584_02525"/>
<dbReference type="SUPFAM" id="SSF46689">
    <property type="entry name" value="Homeodomain-like"/>
    <property type="match status" value="2"/>
</dbReference>
<evidence type="ECO:0000256" key="1">
    <source>
        <dbReference type="ARBA" id="ARBA00023015"/>
    </source>
</evidence>
<dbReference type="PANTHER" id="PTHR43280">
    <property type="entry name" value="ARAC-FAMILY TRANSCRIPTIONAL REGULATOR"/>
    <property type="match status" value="1"/>
</dbReference>
<dbReference type="InterPro" id="IPR009057">
    <property type="entry name" value="Homeodomain-like_sf"/>
</dbReference>
<feature type="domain" description="HTH araC/xylS-type" evidence="4">
    <location>
        <begin position="184"/>
        <end position="282"/>
    </location>
</feature>
<dbReference type="SUPFAM" id="SSF51215">
    <property type="entry name" value="Regulatory protein AraC"/>
    <property type="match status" value="1"/>
</dbReference>
<gene>
    <name evidence="5" type="ORF">GI584_02525</name>
</gene>
<dbReference type="Gene3D" id="1.10.10.60">
    <property type="entry name" value="Homeodomain-like"/>
    <property type="match status" value="2"/>
</dbReference>
<evidence type="ECO:0000313" key="6">
    <source>
        <dbReference type="Proteomes" id="UP000339690"/>
    </source>
</evidence>
<dbReference type="InterPro" id="IPR018062">
    <property type="entry name" value="HTH_AraC-typ_CS"/>
</dbReference>
<reference evidence="5 6" key="1">
    <citation type="submission" date="2019-11" db="EMBL/GenBank/DDBJ databases">
        <title>Gracilibacillus salitolerans sp. nov., a moderate halophile isolated from a saline soil in northwest China.</title>
        <authorList>
            <person name="Gan L."/>
        </authorList>
    </citation>
    <scope>NUCLEOTIDE SEQUENCE [LARGE SCALE GENOMIC DNA]</scope>
    <source>
        <strain evidence="5 6">SCU50</strain>
    </source>
</reference>
<name>A0A5Q2TFT4_9BACI</name>
<dbReference type="InterPro" id="IPR018060">
    <property type="entry name" value="HTH_AraC"/>
</dbReference>
<evidence type="ECO:0000313" key="5">
    <source>
        <dbReference type="EMBL" id="QGH32991.1"/>
    </source>
</evidence>
<dbReference type="Gene3D" id="2.60.120.280">
    <property type="entry name" value="Regulatory protein AraC"/>
    <property type="match status" value="1"/>
</dbReference>
<keyword evidence="6" id="KW-1185">Reference proteome</keyword>